<evidence type="ECO:0000256" key="6">
    <source>
        <dbReference type="ARBA" id="ARBA00023121"/>
    </source>
</evidence>
<evidence type="ECO:0000256" key="2">
    <source>
        <dbReference type="ARBA" id="ARBA00022448"/>
    </source>
</evidence>
<keyword evidence="4" id="KW-0732">Signal</keyword>
<dbReference type="SUPFAM" id="SSF56968">
    <property type="entry name" value="Lipovitellin-phosvitin complex, beta-sheet shell regions"/>
    <property type="match status" value="3"/>
</dbReference>
<evidence type="ECO:0000256" key="10">
    <source>
        <dbReference type="SAM" id="Coils"/>
    </source>
</evidence>
<dbReference type="Gene3D" id="2.20.80.10">
    <property type="entry name" value="Lipovitellin-phosvitin complex, chain A, domain 4"/>
    <property type="match status" value="1"/>
</dbReference>
<keyword evidence="6" id="KW-0446">Lipid-binding</keyword>
<dbReference type="SUPFAM" id="SSF48371">
    <property type="entry name" value="ARM repeat"/>
    <property type="match status" value="1"/>
</dbReference>
<feature type="coiled-coil region" evidence="10">
    <location>
        <begin position="2785"/>
        <end position="2812"/>
    </location>
</feature>
<dbReference type="Pfam" id="PF00094">
    <property type="entry name" value="VWD"/>
    <property type="match status" value="1"/>
</dbReference>
<evidence type="ECO:0000256" key="4">
    <source>
        <dbReference type="ARBA" id="ARBA00022729"/>
    </source>
</evidence>
<dbReference type="Gene3D" id="2.20.50.20">
    <property type="entry name" value="Lipovitellin. Chain A, domain 3"/>
    <property type="match status" value="1"/>
</dbReference>
<dbReference type="InterPro" id="IPR009454">
    <property type="entry name" value="Lipid_transpt_open_b-sht"/>
</dbReference>
<dbReference type="InterPro" id="IPR011030">
    <property type="entry name" value="Lipovitellin_superhlx_dom"/>
</dbReference>
<dbReference type="GO" id="GO:0005319">
    <property type="term" value="F:lipid transporter activity"/>
    <property type="evidence" value="ECO:0007669"/>
    <property type="project" value="InterPro"/>
</dbReference>
<dbReference type="InterPro" id="IPR015819">
    <property type="entry name" value="Lipid_transp_b-sht_shell"/>
</dbReference>
<dbReference type="InterPro" id="IPR015255">
    <property type="entry name" value="Vitellinogen_open_b-sht"/>
</dbReference>
<dbReference type="Gene3D" id="2.30.230.10">
    <property type="entry name" value="Lipovitellin, beta-sheet shell regions, chain A"/>
    <property type="match status" value="1"/>
</dbReference>
<dbReference type="GO" id="GO:0008289">
    <property type="term" value="F:lipid binding"/>
    <property type="evidence" value="ECO:0007669"/>
    <property type="project" value="UniProtKB-KW"/>
</dbReference>
<dbReference type="FunFam" id="2.20.50.20:FF:000007">
    <property type="entry name" value="von Willebrand factor type D domaincontaining protein"/>
    <property type="match status" value="1"/>
</dbReference>
<dbReference type="InterPro" id="IPR015817">
    <property type="entry name" value="Vitellinogen_open_b-sht_sub1"/>
</dbReference>
<dbReference type="InterPro" id="IPR016024">
    <property type="entry name" value="ARM-type_fold"/>
</dbReference>
<keyword evidence="7" id="KW-1015">Disulfide bond</keyword>
<dbReference type="PROSITE" id="PS51211">
    <property type="entry name" value="VITELLOGENIN"/>
    <property type="match status" value="1"/>
</dbReference>
<reference evidence="14" key="1">
    <citation type="submission" date="2020-11" db="EMBL/GenBank/DDBJ databases">
        <authorList>
            <person name="Tran Van P."/>
        </authorList>
    </citation>
    <scope>NUCLEOTIDE SEQUENCE</scope>
</reference>
<sequence length="3375" mass="371233">MQPSRHGSSSYLSVVTGTSSNTFRPQKGRTYTYTLEGTTLTSVPNTQEEGVKLILKATAEVNVLSDCNQLLRLKNVQVTGPDSKGASPGGGKGAPADLRTIGPRVWWDTQRGRVPGADQLKYAHLSELEAHPLRFSYQDGRVDKEVCTADGDNDAALNLKRAVVSLLQVSNTQASNVQEWDVFGSCPIQLNIDKSGDVITVIKNKDLNKCYHRENLNQEFQSTSYDVLSEFQSAPVLSSLFRSEQTFKSGVLQRAVSKETYLYRPFANRESGAKTTVETKLTFVSESAQSSGGGNVNTPRSLVFQAPRTSDSSASNVNAVLSALRRTVDTMREEVTVTSAHEFRGLVAVIRHTNKDDLLTVYNQVRSGAGFSHSPKKVFQDALLKAGTGDSVEVGVELVKSGEIKADYDKLWFISLSFVKQPTLASLSAVSSLLDQPDIAYHAYLGVGALAGRYCRSHSCENNAVFNDLINKLSRKLSSGCKVSSRDQESEVLIALKALGNVQQLNDPIVEKLRQCFSDPAVPSRIRVAALETARTDACRTKKSVLTVLKNVHEDSELRIKAYLSAVQCPCGSLANALKDLLEAEQINQVGSFIVSHLRNLRATSNPEKQQAKEQLKEVRTTKRFPEDFRKFSHNIEFSYLLDGLNVGTTTESNVIFSQKSFLPRSASLNLTTEVFGHSFNLLELGIRTENLERALEKYFGPRGYFNVHEPKEVYETARGKLLSLTDKVKERFQQSTRSKRSAKRSDIELLADKAHHSLGPDYVDNHIDLDLSVKLFGSEVAWKNLGGTVDEFTPEALIDKFFNSVDDGLRKSKDVDSQAGTLLKEHFITNSKSQAGTLLIVPFIVNSKSQAGILLKELFMAESKSQAGILLKELFIAESKSQAGTLLKELFMTESKGKLNLRNHVTFLETELTYPTSLGLPLKLVTSGSAALHLQLKGNVDLPAIMRDPKNVNYQVKVVPSAAVEVTGEFLVDAYAVEGGLKLTANLHTATGADLTVKATDGLGLDVKLGLPLKEQDVITVSSQVLSTVREQGQPGVDTALTFNSKRNDYKGCFDQLSPLIGLTFCGEVGLPWEGLKQTGAFFPLNGPGKLSVKIQTDDVSVYHLHSNLVQNPDSSTLELVFDTPGSKSSRKIAVLLERAIQPQVKLAAIVTSPWKKAAGKFYVVDTANEYSLNALLQNDQQEYSARVGAKKSGSASHQTYTPILEYKTPEGVHPLAGGHTEQGYGITGSVVIDKSDSTRRFTLKSVSVKTPKGTLTVDGTIVDEKDLFSNDLRWKHENDEVHTKSKIQRLGSNGFSVEVGAEVSKFPDAGFAVKWDYHRDSNKLGNSLVVTHGRDLSSETARVTLIQSAKYQLESIRNFNFETKNKVTYPLVGLVAKVEAAASPSAVSYDVEGGYEKYKFGSELDAKCKGNGNFEIEFELEALGESLEFEAKRTVSSKEKSKLEAVLELKPGGKYQLVTDLTHVFKQNNVNLQVDAVLKLANRPEDIKGSTGVIINKELLELFAKLSSGSNEYLDIDWKLNRAVGKPSGDLKVFLKGLVEANAQYKYASGKGSATLNIDLPKQSRKIKGTGDLAVTGSSHVASVDLYWDADKDSKKSLHFETNSDITKNSLDSKNTLVILQQKTTLNVKGTLTGKLIDGHLVGQADLTIPKGRQLTVKVDRTLHLSRGSVDLDGKFELVAKENAASSGNLLTLETKVKAEEANQLLDSLVRLSLKTSKGKDLSARVVVKNTPQREQRLLEASAQVESSYFKTLTAEVSAEVSQSHITYKGHAAQGPETALDVSGRLNRGHDGRVLVRVDNTFALAFGLDNTIQITLPLEKLKTLKLTTSVNVDADNNNAVLKSDNALTLNGAETYKFGGEANRQKDKGTAKLVLVLPKDQPRTLSTSWHVSDENGQHALIFVVRHSTLAGQHALIFVVNRTTCADLCSETFHHSDRTTCADLCSETFHSDRTTCSDLCSETFHPDRTTCADLYKVYKRGGSASLQWAGNQNAVITGEALVPKDRSGMEVRLTANTPKLGNVELTLQNKVSHVVGARSAATALLVIVNGKKYDFKGKVSEGSFKYLPNVDLTAVHPKGTSRLYLNLKRVSDTEFAGDAEVQYTLNGGGKLTLSGESKIESLEDFSIKVDADSEALKLNKWHIVIERKPSKNKRNLQISATSDGKNVLAGRLDFHHSDKGSLSHWEVGGNVKLVDKNQDLKIVLDIVELKKDTAGEIGLQTTLTAVLGERSFTGIQKFSDKELHLGSTLCLKQGHCSQVDLQSKLNIVDASEISHQLTLLVDLKTLGVPEKLLVKSSTVRTGFLLMDHNVEVELHSDSVVTYKARIYLQEHEAGVVLSLPSRVVAAVVTANYKLDYKSKTVNLDLDGGVWLDKERKPSSKTGLKVIYLGSATSTGVTAQGEARLTHPAFGKDFFVKGNVVVMKSRTQLLEASWEIDLFSKNKQVSVTATVTRADIQSGHRVDAEVAVNSVGQNLAILLKNHGEITSQSLDVSSFLHYKDVKNVPRQVGASLIFNSRALNFKLKGPSSELASIVTEFRQEKGSTKSTTVFTALGVEPHVVKADYKYPPVLFIEFYKQKEPSKKLEAVLAGDVFSEVGVRADLVHGSEKKELVKVLIALTEDKFLKTTFSWSSENIQHLVEQWQKEFSDVLKHLTSILIQLSKEAQTELTDLITTLRKAQPNLKPYLQSYQQELKAIKDEVVNDKALKELSAFFNELFGGVLKGIAETSEKVTELANLVFDRLEKLEDAVLEAWQKLLPTLEKSYSQLVDTVENILEDFIDVAVLTLQTVLEQIKTHEDDLKKLAQAFADILEEVGRVVGKTFVQLRSEVKDFLDVLYDQFKSLPIADLIKEKYYELLKQLTELEVPEELWNVITEVTSAVKDTVPTPELRELVEAIESYVEKHLNKQEVDEVKELSNILDKATLALSSLVQMIKLQIKGEAPGDVPSILGFKLPVSLDELFKIPRFFVAHFSPLAYLSSGDLPTLTELLVTYRPRLNPLDWVPPYKGVVRQRNISSLLVRINSGRYRYTDRVTITQSEMICKGGYCINLRMRHYSRLLYPAHTRSNLALSNSSNGFVVDSQHFFTFDNRHFTFKGSCSYVLLQDVVDGNFTIVLNVDNGKFGSLLLADDKDSLELLADKSLLVNGERSEFPAHQGLLSAWRRYHWANLKSAAGVLVYVDAHTDLIAVSVSGFYHGRTRGLLGTLSYEPADDLIKPDGQFATKENEFGNSWKVGQCKDVTGHSHHEHETVKSSECSDKFTRGSTLRGTCIKVVITGNIQTNEAVSSSARPGYESWSSGAEARSVNHPADIDLSMFWFLVGGGNPVAVGDLFSVKAPQRSADIVIVVEQVTGSAELYKELVGPLVTTLTNELKSKGVT</sequence>
<dbReference type="SMART" id="SM00216">
    <property type="entry name" value="VWD"/>
    <property type="match status" value="1"/>
</dbReference>
<evidence type="ECO:0008006" key="15">
    <source>
        <dbReference type="Google" id="ProtNLM"/>
    </source>
</evidence>
<name>A0A7R9DYU3_9NEOP</name>
<feature type="region of interest" description="Disordered" evidence="11">
    <location>
        <begin position="78"/>
        <end position="98"/>
    </location>
</feature>
<evidence type="ECO:0000313" key="14">
    <source>
        <dbReference type="EMBL" id="CAD7423934.1"/>
    </source>
</evidence>
<dbReference type="PANTHER" id="PTHR23345">
    <property type="entry name" value="VITELLOGENIN-RELATED"/>
    <property type="match status" value="1"/>
</dbReference>
<dbReference type="Gene3D" id="1.25.10.20">
    <property type="entry name" value="Vitellinogen, superhelical"/>
    <property type="match status" value="1"/>
</dbReference>
<evidence type="ECO:0000259" key="12">
    <source>
        <dbReference type="PROSITE" id="PS51211"/>
    </source>
</evidence>
<dbReference type="Pfam" id="PF06448">
    <property type="entry name" value="DUF1081"/>
    <property type="match status" value="1"/>
</dbReference>
<evidence type="ECO:0000256" key="9">
    <source>
        <dbReference type="PROSITE-ProRule" id="PRU00557"/>
    </source>
</evidence>
<dbReference type="Pfam" id="PF09172">
    <property type="entry name" value="Vit_open_b-sht"/>
    <property type="match status" value="2"/>
</dbReference>
<evidence type="ECO:0000256" key="7">
    <source>
        <dbReference type="ARBA" id="ARBA00023157"/>
    </source>
</evidence>
<dbReference type="PROSITE" id="PS51233">
    <property type="entry name" value="VWFD"/>
    <property type="match status" value="1"/>
</dbReference>
<dbReference type="SMART" id="SM01169">
    <property type="entry name" value="DUF1943"/>
    <property type="match status" value="1"/>
</dbReference>
<evidence type="ECO:0000256" key="5">
    <source>
        <dbReference type="ARBA" id="ARBA00023055"/>
    </source>
</evidence>
<keyword evidence="10" id="KW-0175">Coiled coil</keyword>
<comment type="subcellular location">
    <subcellularLocation>
        <location evidence="1">Secreted</location>
    </subcellularLocation>
</comment>
<evidence type="ECO:0000256" key="3">
    <source>
        <dbReference type="ARBA" id="ARBA00022525"/>
    </source>
</evidence>
<evidence type="ECO:0000259" key="13">
    <source>
        <dbReference type="PROSITE" id="PS51233"/>
    </source>
</evidence>
<gene>
    <name evidence="14" type="ORF">TMSB3V08_LOCUS902</name>
</gene>
<feature type="region of interest" description="Disordered" evidence="11">
    <location>
        <begin position="1"/>
        <end position="23"/>
    </location>
</feature>
<dbReference type="Pfam" id="PF01347">
    <property type="entry name" value="Vitellogenin_N"/>
    <property type="match status" value="1"/>
</dbReference>
<dbReference type="PANTHER" id="PTHR23345:SF36">
    <property type="entry name" value="APOLIPOPHORINS"/>
    <property type="match status" value="1"/>
</dbReference>
<dbReference type="InterPro" id="IPR050733">
    <property type="entry name" value="Vitellogenin/Apolipophorin"/>
</dbReference>
<dbReference type="InterPro" id="IPR001846">
    <property type="entry name" value="VWF_type-D"/>
</dbReference>
<dbReference type="InterPro" id="IPR001747">
    <property type="entry name" value="Vitellogenin_N"/>
</dbReference>
<organism evidence="14">
    <name type="scientific">Timema monikensis</name>
    <dbReference type="NCBI Taxonomy" id="170555"/>
    <lineage>
        <taxon>Eukaryota</taxon>
        <taxon>Metazoa</taxon>
        <taxon>Ecdysozoa</taxon>
        <taxon>Arthropoda</taxon>
        <taxon>Hexapoda</taxon>
        <taxon>Insecta</taxon>
        <taxon>Pterygota</taxon>
        <taxon>Neoptera</taxon>
        <taxon>Polyneoptera</taxon>
        <taxon>Phasmatodea</taxon>
        <taxon>Timematodea</taxon>
        <taxon>Timematoidea</taxon>
        <taxon>Timematidae</taxon>
        <taxon>Timema</taxon>
    </lineage>
</organism>
<evidence type="ECO:0000256" key="11">
    <source>
        <dbReference type="SAM" id="MobiDB-lite"/>
    </source>
</evidence>
<protein>
    <recommendedName>
        <fullName evidence="15">Apolipophorin</fullName>
    </recommendedName>
</protein>
<dbReference type="InterPro" id="IPR015816">
    <property type="entry name" value="Vitellinogen_b-sht_N"/>
</dbReference>
<evidence type="ECO:0000256" key="1">
    <source>
        <dbReference type="ARBA" id="ARBA00004613"/>
    </source>
</evidence>
<dbReference type="SUPFAM" id="SSF48431">
    <property type="entry name" value="Lipovitellin-phosvitin complex, superhelical domain"/>
    <property type="match status" value="1"/>
</dbReference>
<keyword evidence="3" id="KW-0964">Secreted</keyword>
<keyword evidence="8" id="KW-0325">Glycoprotein</keyword>
<accession>A0A7R9DYU3</accession>
<evidence type="ECO:0000256" key="8">
    <source>
        <dbReference type="ARBA" id="ARBA00023180"/>
    </source>
</evidence>
<keyword evidence="5" id="KW-0445">Lipid transport</keyword>
<keyword evidence="2" id="KW-0813">Transport</keyword>
<dbReference type="GO" id="GO:0045735">
    <property type="term" value="F:nutrient reservoir activity"/>
    <property type="evidence" value="ECO:0007669"/>
    <property type="project" value="UniProtKB-KW"/>
</dbReference>
<proteinExistence type="predicted"/>
<feature type="domain" description="VWFD" evidence="13">
    <location>
        <begin position="3072"/>
        <end position="3237"/>
    </location>
</feature>
<dbReference type="EMBL" id="OB792732">
    <property type="protein sequence ID" value="CAD7423934.1"/>
    <property type="molecule type" value="Genomic_DNA"/>
</dbReference>
<feature type="domain" description="Vitellogenin" evidence="12">
    <location>
        <begin position="23"/>
        <end position="667"/>
    </location>
</feature>
<dbReference type="SMART" id="SM00638">
    <property type="entry name" value="LPD_N"/>
    <property type="match status" value="1"/>
</dbReference>
<comment type="caution">
    <text evidence="9">Lacks conserved residue(s) required for the propagation of feature annotation.</text>
</comment>
<dbReference type="GO" id="GO:0005576">
    <property type="term" value="C:extracellular region"/>
    <property type="evidence" value="ECO:0007669"/>
    <property type="project" value="UniProtKB-SubCell"/>
</dbReference>